<dbReference type="EMBL" id="JYNV01000037">
    <property type="protein sequence ID" value="KZM28068.1"/>
    <property type="molecule type" value="Genomic_DNA"/>
</dbReference>
<dbReference type="Proteomes" id="UP000076837">
    <property type="component" value="Unassembled WGS sequence"/>
</dbReference>
<dbReference type="AlphaFoldDB" id="A0A163LS69"/>
<protein>
    <submittedName>
        <fullName evidence="1">Uncharacterized protein</fullName>
    </submittedName>
</protein>
<proteinExistence type="predicted"/>
<evidence type="ECO:0000313" key="2">
    <source>
        <dbReference type="Proteomes" id="UP000076837"/>
    </source>
</evidence>
<accession>A0A163LS69</accession>
<dbReference type="OrthoDB" id="2498029at2759"/>
<organism evidence="1 2">
    <name type="scientific">Didymella rabiei</name>
    <name type="common">Chickpea ascochyta blight fungus</name>
    <name type="synonym">Mycosphaerella rabiei</name>
    <dbReference type="NCBI Taxonomy" id="5454"/>
    <lineage>
        <taxon>Eukaryota</taxon>
        <taxon>Fungi</taxon>
        <taxon>Dikarya</taxon>
        <taxon>Ascomycota</taxon>
        <taxon>Pezizomycotina</taxon>
        <taxon>Dothideomycetes</taxon>
        <taxon>Pleosporomycetidae</taxon>
        <taxon>Pleosporales</taxon>
        <taxon>Pleosporineae</taxon>
        <taxon>Didymellaceae</taxon>
        <taxon>Ascochyta</taxon>
    </lineage>
</organism>
<dbReference type="STRING" id="5454.A0A163LS69"/>
<dbReference type="InterPro" id="IPR029058">
    <property type="entry name" value="AB_hydrolase_fold"/>
</dbReference>
<dbReference type="SUPFAM" id="SSF53474">
    <property type="entry name" value="alpha/beta-Hydrolases"/>
    <property type="match status" value="1"/>
</dbReference>
<gene>
    <name evidence="1" type="ORF">ST47_g796</name>
</gene>
<reference evidence="1 2" key="1">
    <citation type="journal article" date="2016" name="Sci. Rep.">
        <title>Draft genome sequencing and secretome analysis of fungal phytopathogen Ascochyta rabiei provides insight into the necrotrophic effector repertoire.</title>
        <authorList>
            <person name="Verma S."/>
            <person name="Gazara R.K."/>
            <person name="Nizam S."/>
            <person name="Parween S."/>
            <person name="Chattopadhyay D."/>
            <person name="Verma P.K."/>
        </authorList>
    </citation>
    <scope>NUCLEOTIDE SEQUENCE [LARGE SCALE GENOMIC DNA]</scope>
    <source>
        <strain evidence="1 2">ArDII</strain>
    </source>
</reference>
<dbReference type="Pfam" id="PF12146">
    <property type="entry name" value="Hydrolase_4"/>
    <property type="match status" value="1"/>
</dbReference>
<dbReference type="Gene3D" id="3.40.50.1820">
    <property type="entry name" value="alpha/beta hydrolase"/>
    <property type="match status" value="1"/>
</dbReference>
<dbReference type="PANTHER" id="PTHR11614">
    <property type="entry name" value="PHOSPHOLIPASE-RELATED"/>
    <property type="match status" value="1"/>
</dbReference>
<dbReference type="InterPro" id="IPR051044">
    <property type="entry name" value="MAG_DAG_Lipase"/>
</dbReference>
<evidence type="ECO:0000313" key="1">
    <source>
        <dbReference type="EMBL" id="KZM28068.1"/>
    </source>
</evidence>
<sequence>MSQPTTPELKHETVTLSTGSVSHIWRTQATTARAIIVIQHGFCEYAERYVDSHHSLVREFNATGYTVYALDMWGHGRSPGTRGVTHIGKAVQDHVELRRLASKEKVPIFLFAHSLGGLVTAGSVTVDPENLNGVVMTGPALPDLIPSIARAAVGALARTIPTVSVPMPSASLDGLTRDQEEIKRFTADPLVTRRQIPFLLAATALDTMQQINDGFKKWTVPILVLHGTADTYTEWKGSEKFVNGIASEDKTFRKYEDGRHELLLDPPCADEVLKEILGWIEKHV</sequence>
<name>A0A163LS69_DIDRA</name>
<keyword evidence="2" id="KW-1185">Reference proteome</keyword>
<dbReference type="InterPro" id="IPR022742">
    <property type="entry name" value="Hydrolase_4"/>
</dbReference>
<comment type="caution">
    <text evidence="1">The sequence shown here is derived from an EMBL/GenBank/DDBJ whole genome shotgun (WGS) entry which is preliminary data.</text>
</comment>